<feature type="domain" description="Nudix hydrolase" evidence="4">
    <location>
        <begin position="2"/>
        <end position="128"/>
    </location>
</feature>
<name>A0ABS2H301_9BACL</name>
<dbReference type="PANTHER" id="PTHR43736:SF1">
    <property type="entry name" value="DIHYDRONEOPTERIN TRIPHOSPHATE DIPHOSPHATASE"/>
    <property type="match status" value="1"/>
</dbReference>
<evidence type="ECO:0000313" key="6">
    <source>
        <dbReference type="Proteomes" id="UP001516620"/>
    </source>
</evidence>
<dbReference type="InterPro" id="IPR020476">
    <property type="entry name" value="Nudix_hydrolase"/>
</dbReference>
<dbReference type="InterPro" id="IPR020084">
    <property type="entry name" value="NUDIX_hydrolase_CS"/>
</dbReference>
<protein>
    <submittedName>
        <fullName evidence="5">NUDIX hydrolase</fullName>
    </submittedName>
</protein>
<proteinExistence type="inferred from homology"/>
<keyword evidence="2 3" id="KW-0378">Hydrolase</keyword>
<dbReference type="EMBL" id="JADCNN020000004">
    <property type="protein sequence ID" value="MBM6995176.1"/>
    <property type="molecule type" value="Genomic_DNA"/>
</dbReference>
<evidence type="ECO:0000256" key="2">
    <source>
        <dbReference type="ARBA" id="ARBA00022801"/>
    </source>
</evidence>
<keyword evidence="6" id="KW-1185">Reference proteome</keyword>
<dbReference type="RefSeq" id="WP_193415141.1">
    <property type="nucleotide sequence ID" value="NZ_JADCNN020000004.1"/>
</dbReference>
<accession>A0ABS2H301</accession>
<dbReference type="GO" id="GO:0016787">
    <property type="term" value="F:hydrolase activity"/>
    <property type="evidence" value="ECO:0007669"/>
    <property type="project" value="UniProtKB-KW"/>
</dbReference>
<dbReference type="PRINTS" id="PR00502">
    <property type="entry name" value="NUDIXFAMILY"/>
</dbReference>
<evidence type="ECO:0000256" key="3">
    <source>
        <dbReference type="RuleBase" id="RU003476"/>
    </source>
</evidence>
<comment type="caution">
    <text evidence="5">The sequence shown here is derived from an EMBL/GenBank/DDBJ whole genome shotgun (WGS) entry which is preliminary data.</text>
</comment>
<dbReference type="SUPFAM" id="SSF55811">
    <property type="entry name" value="Nudix"/>
    <property type="match status" value="1"/>
</dbReference>
<dbReference type="InterPro" id="IPR000086">
    <property type="entry name" value="NUDIX_hydrolase_dom"/>
</dbReference>
<evidence type="ECO:0000256" key="1">
    <source>
        <dbReference type="ARBA" id="ARBA00005582"/>
    </source>
</evidence>
<dbReference type="PROSITE" id="PS00893">
    <property type="entry name" value="NUDIX_BOX"/>
    <property type="match status" value="1"/>
</dbReference>
<dbReference type="CDD" id="cd02883">
    <property type="entry name" value="NUDIX_Hydrolase"/>
    <property type="match status" value="1"/>
</dbReference>
<dbReference type="PANTHER" id="PTHR43736">
    <property type="entry name" value="ADP-RIBOSE PYROPHOSPHATASE"/>
    <property type="match status" value="1"/>
</dbReference>
<dbReference type="PROSITE" id="PS51462">
    <property type="entry name" value="NUDIX"/>
    <property type="match status" value="1"/>
</dbReference>
<comment type="similarity">
    <text evidence="1 3">Belongs to the Nudix hydrolase family.</text>
</comment>
<gene>
    <name evidence="5" type="ORF">IM700_005810</name>
</gene>
<evidence type="ECO:0000259" key="4">
    <source>
        <dbReference type="PROSITE" id="PS51462"/>
    </source>
</evidence>
<dbReference type="Gene3D" id="3.90.79.10">
    <property type="entry name" value="Nucleoside Triphosphate Pyrophosphohydrolase"/>
    <property type="match status" value="1"/>
</dbReference>
<dbReference type="InterPro" id="IPR015797">
    <property type="entry name" value="NUDIX_hydrolase-like_dom_sf"/>
</dbReference>
<organism evidence="5 6">
    <name type="scientific">Paenibacillus rhizolycopersici</name>
    <dbReference type="NCBI Taxonomy" id="2780073"/>
    <lineage>
        <taxon>Bacteria</taxon>
        <taxon>Bacillati</taxon>
        <taxon>Bacillota</taxon>
        <taxon>Bacilli</taxon>
        <taxon>Bacillales</taxon>
        <taxon>Paenibacillaceae</taxon>
        <taxon>Paenibacillus</taxon>
    </lineage>
</organism>
<sequence length="140" mass="15823">MKRTDVVYLLITDETRTKVLMVQNENEAWTLPGGAVEPGETLQMAAIREGKEETGLDVKVFGIVAVNEFVHTDRDEHVVLLTFRAEIVSGDLEITRPDEILAIEWVDVQHADERMPYYLEGISSIVTKGVEVTYFDEGRI</sequence>
<evidence type="ECO:0000313" key="5">
    <source>
        <dbReference type="EMBL" id="MBM6995176.1"/>
    </source>
</evidence>
<reference evidence="5 6" key="1">
    <citation type="submission" date="2021-01" db="EMBL/GenBank/DDBJ databases">
        <title>Paenibacillus sp.nov. isolated from the rhizosphere soil of tomato plant.</title>
        <authorList>
            <person name="Thin K.K."/>
            <person name="Zhang X."/>
            <person name="He S."/>
        </authorList>
    </citation>
    <scope>NUCLEOTIDE SEQUENCE [LARGE SCALE GENOMIC DNA]</scope>
    <source>
        <strain evidence="5 6">DXFW5</strain>
    </source>
</reference>
<dbReference type="Pfam" id="PF00293">
    <property type="entry name" value="NUDIX"/>
    <property type="match status" value="1"/>
</dbReference>
<dbReference type="Proteomes" id="UP001516620">
    <property type="component" value="Unassembled WGS sequence"/>
</dbReference>